<feature type="region of interest" description="Disordered" evidence="1">
    <location>
        <begin position="42"/>
        <end position="140"/>
    </location>
</feature>
<feature type="compositionally biased region" description="Polar residues" evidence="1">
    <location>
        <begin position="780"/>
        <end position="792"/>
    </location>
</feature>
<dbReference type="Gene3D" id="3.30.420.10">
    <property type="entry name" value="Ribonuclease H-like superfamily/Ribonuclease H"/>
    <property type="match status" value="1"/>
</dbReference>
<comment type="caution">
    <text evidence="4">The sequence shown here is derived from an EMBL/GenBank/DDBJ whole genome shotgun (WGS) entry which is preliminary data.</text>
</comment>
<feature type="transmembrane region" description="Helical" evidence="2">
    <location>
        <begin position="1017"/>
        <end position="1035"/>
    </location>
</feature>
<feature type="transmembrane region" description="Helical" evidence="2">
    <location>
        <begin position="1127"/>
        <end position="1149"/>
    </location>
</feature>
<keyword evidence="2" id="KW-0812">Transmembrane</keyword>
<accession>K0SZG3</accession>
<feature type="compositionally biased region" description="Basic and acidic residues" evidence="1">
    <location>
        <begin position="744"/>
        <end position="755"/>
    </location>
</feature>
<evidence type="ECO:0000313" key="4">
    <source>
        <dbReference type="EMBL" id="EJK71703.1"/>
    </source>
</evidence>
<feature type="region of interest" description="Disordered" evidence="1">
    <location>
        <begin position="199"/>
        <end position="236"/>
    </location>
</feature>
<feature type="compositionally biased region" description="Low complexity" evidence="1">
    <location>
        <begin position="97"/>
        <end position="108"/>
    </location>
</feature>
<keyword evidence="2" id="KW-0472">Membrane</keyword>
<feature type="compositionally biased region" description="Polar residues" evidence="1">
    <location>
        <begin position="761"/>
        <end position="772"/>
    </location>
</feature>
<dbReference type="InterPro" id="IPR012337">
    <property type="entry name" value="RNaseH-like_sf"/>
</dbReference>
<dbReference type="InterPro" id="IPR001584">
    <property type="entry name" value="Integrase_cat-core"/>
</dbReference>
<feature type="region of interest" description="Disordered" evidence="1">
    <location>
        <begin position="682"/>
        <end position="804"/>
    </location>
</feature>
<dbReference type="EMBL" id="AGNL01006895">
    <property type="protein sequence ID" value="EJK71703.1"/>
    <property type="molecule type" value="Genomic_DNA"/>
</dbReference>
<dbReference type="SUPFAM" id="SSF53098">
    <property type="entry name" value="Ribonuclease H-like"/>
    <property type="match status" value="1"/>
</dbReference>
<dbReference type="PROSITE" id="PS50994">
    <property type="entry name" value="INTEGRASE"/>
    <property type="match status" value="1"/>
</dbReference>
<evidence type="ECO:0000256" key="1">
    <source>
        <dbReference type="SAM" id="MobiDB-lite"/>
    </source>
</evidence>
<dbReference type="Proteomes" id="UP000266841">
    <property type="component" value="Unassembled WGS sequence"/>
</dbReference>
<keyword evidence="2" id="KW-1133">Transmembrane helix</keyword>
<evidence type="ECO:0000256" key="2">
    <source>
        <dbReference type="SAM" id="Phobius"/>
    </source>
</evidence>
<dbReference type="GO" id="GO:0003676">
    <property type="term" value="F:nucleic acid binding"/>
    <property type="evidence" value="ECO:0007669"/>
    <property type="project" value="InterPro"/>
</dbReference>
<sequence>MADEGNAPEVPPEILQILPVVAPDDDPEAILRPVEAAIAELEESLAQPALQDPHQEPPDDELPEVETVNSTTSSEMERLPVPINERGEETNVDEAEATPADPEAVTPPIIEVVELQAEEADPTEAPQAGPPPPADREAEAVVRVAEAATTTPAPPARVAVQWQPPTTEPTVPAAAPAQGPAPMAPATARCGNAGIGSLPTAAARPSAATSPAGRFANHASTLSPTNGGDGEQGNATTAEGRATIAEVVVAALQAGVSNDELIRLLQLSSHRRSSHAISSTAEQLRGPAPSSSPSNQAQVAQATNRPSGQHQVQATNATNSPTLIQAQVAQATNRPSGQHQVQATNTTNSPTLIHAQAASAHPQAVVGQKWPSDFNKGNKQQWARFESASKSSLPKPLETFDKDSIKILNDAIASHAVYHGTNCIFNLPSPEGEEEGKTMNVTESPSKFDVQDPAVRRAAYNVVTLDEGTKAGNEALMHSIRFTLVDESLKWFNQIKNEFTENGVELAPLAMIGFNNLIIRNANAEKRKIKAGFSAESLTKILGEYVSDGKPRPLRRLESHVSDEKIKLQAYGADPIDTDSSEDYTQNLVQALMTHPNREVSSFVARKYQENMDDKSIKATYKMSGILQRVIVKAQGLGLEGDDEEKVVTKNQSDDYVAMSVDRGQGPVIRNSNALSEAGPLATDRYHGYQPPQPQASSMRAPIPRAHRPETQASTFAAQDLGARSCGPTANGLTYGGARGRPSSSRDRQRRDRPGPRASTYRPNSARSQSGFGNRWAPSAPQSQSGLGNRWTTPAPPYEGERHTQNYRLWNRQQRPGDGRSIQVEVWIRNPSTGDPMRPRRVDHRTAYWCPHRNQYCYTDPDTYLSMIQGSQQQSAEDRYVASVAEATIQGPVSTPGRLPHSGAIVQLSSSSSSSNINAFHTCAPKEQVVLTNESVMQISPIVQNVNVPKELKLNVIYHYQHYTEVSSMADATSACLRPSSSSTCQAASTNATNYLQVNPPLQQDSMAEVFSRHYTLLLYNAILPFIYFVYKYTLWIDHQIRHSKHYRHPTSTRRSTRLASRRRYRPRHHNYHAYKRRRRKRFKKRGFKCTAKCKYDTPKIPRYIIQGLILRRLYLSRKLTRWEHSIRALLITYFITKAVLSLLTSWIIKWIVPPIIVEFTIWLASKCHGDTTVACAATETVNGAQVAHFDSDSFLIGVDTQATQCISPDPKHFEDLKPVHNRYCRGFEGQRAEVKATGTLVFRIEDDDGAMHIIRIPNSLYIPNATKVLLVPQHWAQEAQDITPLRYGTMCQAVDNGVILYWSQQKFRKTVTLDPHTNVPVFRSAPGSSQYQSSVVDTHAEDAEASLGEIEEQVFTLSPDGQHQRETHRDYIGDETINAVTSNDRDDNSVHSNDDTVITSNNANASKETTRSTTAYAKAHCISGHLQSHLPFGKLHQMATNGEIPRYLAKVTPPFCAACVYGAMNKVRRRTKKSKIFPVNKPGACVSVDQLESSHAGFVAQMKGRLTNDRYRAATVFVDHYSKVRFVYLMKNLTSEETIKAKLAFETWANLYGVTIRHYHCDNGRFTDNAFVSSCTRHNQAITFCGVNGHHQNGIAERAIRDLQDQARKQLLFAKARWPMAIDFALWPYAL</sequence>
<protein>
    <recommendedName>
        <fullName evidence="3">Integrase catalytic domain-containing protein</fullName>
    </recommendedName>
</protein>
<feature type="compositionally biased region" description="Polar residues" evidence="1">
    <location>
        <begin position="303"/>
        <end position="313"/>
    </location>
</feature>
<feature type="domain" description="Integrase catalytic" evidence="3">
    <location>
        <begin position="1479"/>
        <end position="1632"/>
    </location>
</feature>
<dbReference type="GO" id="GO:0015074">
    <property type="term" value="P:DNA integration"/>
    <property type="evidence" value="ECO:0007669"/>
    <property type="project" value="InterPro"/>
</dbReference>
<evidence type="ECO:0000259" key="3">
    <source>
        <dbReference type="PROSITE" id="PS50994"/>
    </source>
</evidence>
<keyword evidence="5" id="KW-1185">Reference proteome</keyword>
<organism evidence="4 5">
    <name type="scientific">Thalassiosira oceanica</name>
    <name type="common">Marine diatom</name>
    <dbReference type="NCBI Taxonomy" id="159749"/>
    <lineage>
        <taxon>Eukaryota</taxon>
        <taxon>Sar</taxon>
        <taxon>Stramenopiles</taxon>
        <taxon>Ochrophyta</taxon>
        <taxon>Bacillariophyta</taxon>
        <taxon>Coscinodiscophyceae</taxon>
        <taxon>Thalassiosirophycidae</taxon>
        <taxon>Thalassiosirales</taxon>
        <taxon>Thalassiosiraceae</taxon>
        <taxon>Thalassiosira</taxon>
    </lineage>
</organism>
<dbReference type="eggNOG" id="KOG0017">
    <property type="taxonomic scope" value="Eukaryota"/>
</dbReference>
<name>K0SZG3_THAOC</name>
<dbReference type="OrthoDB" id="41786at2759"/>
<feature type="compositionally biased region" description="Low complexity" evidence="1">
    <location>
        <begin position="287"/>
        <end position="302"/>
    </location>
</feature>
<proteinExistence type="predicted"/>
<dbReference type="InterPro" id="IPR036397">
    <property type="entry name" value="RNaseH_sf"/>
</dbReference>
<feature type="region of interest" description="Disordered" evidence="1">
    <location>
        <begin position="164"/>
        <end position="184"/>
    </location>
</feature>
<evidence type="ECO:0000313" key="5">
    <source>
        <dbReference type="Proteomes" id="UP000266841"/>
    </source>
</evidence>
<feature type="region of interest" description="Disordered" evidence="1">
    <location>
        <begin position="276"/>
        <end position="313"/>
    </location>
</feature>
<reference evidence="4 5" key="1">
    <citation type="journal article" date="2012" name="Genome Biol.">
        <title>Genome and low-iron response of an oceanic diatom adapted to chronic iron limitation.</title>
        <authorList>
            <person name="Lommer M."/>
            <person name="Specht M."/>
            <person name="Roy A.S."/>
            <person name="Kraemer L."/>
            <person name="Andreson R."/>
            <person name="Gutowska M.A."/>
            <person name="Wolf J."/>
            <person name="Bergner S.V."/>
            <person name="Schilhabel M.B."/>
            <person name="Klostermeier U.C."/>
            <person name="Beiko R.G."/>
            <person name="Rosenstiel P."/>
            <person name="Hippler M."/>
            <person name="Laroche J."/>
        </authorList>
    </citation>
    <scope>NUCLEOTIDE SEQUENCE [LARGE SCALE GENOMIC DNA]</scope>
    <source>
        <strain evidence="4 5">CCMP1005</strain>
    </source>
</reference>
<feature type="non-terminal residue" evidence="4">
    <location>
        <position position="1632"/>
    </location>
</feature>
<feature type="compositionally biased region" description="Basic and acidic residues" evidence="1">
    <location>
        <begin position="1384"/>
        <end position="1395"/>
    </location>
</feature>
<feature type="region of interest" description="Disordered" evidence="1">
    <location>
        <begin position="1381"/>
        <end position="1401"/>
    </location>
</feature>
<gene>
    <name evidence="4" type="ORF">THAOC_06834</name>
</gene>
<feature type="compositionally biased region" description="Low complexity" evidence="1">
    <location>
        <begin position="199"/>
        <end position="212"/>
    </location>
</feature>